<dbReference type="OrthoDB" id="3349744at2"/>
<evidence type="ECO:0000313" key="1">
    <source>
        <dbReference type="EMBL" id="RMI46124.1"/>
    </source>
</evidence>
<accession>A0A3M2M8I0</accession>
<comment type="caution">
    <text evidence="1">The sequence shown here is derived from an EMBL/GenBank/DDBJ whole genome shotgun (WGS) entry which is preliminary data.</text>
</comment>
<dbReference type="RefSeq" id="WP_122193646.1">
    <property type="nucleotide sequence ID" value="NZ_JBHSKC010000013.1"/>
</dbReference>
<sequence>MLNARLLDLDVLDVEGAVAMLEETLRIADPDDTRIPADPVGAAELARVCGYLPLALQIAAALLAEDPDHTPAVRSALKDLARAHLIERGTTPDLGERDKAAFV</sequence>
<dbReference type="EMBL" id="RFFG01000010">
    <property type="protein sequence ID" value="RMI46124.1"/>
    <property type="molecule type" value="Genomic_DNA"/>
</dbReference>
<dbReference type="AlphaFoldDB" id="A0A3M2M8I0"/>
<protein>
    <submittedName>
        <fullName evidence="1">Uncharacterized protein</fullName>
    </submittedName>
</protein>
<reference evidence="1 2" key="1">
    <citation type="submission" date="2018-10" db="EMBL/GenBank/DDBJ databases">
        <title>Isolation from soil.</title>
        <authorList>
            <person name="Hu J."/>
        </authorList>
    </citation>
    <scope>NUCLEOTIDE SEQUENCE [LARGE SCALE GENOMIC DNA]</scope>
    <source>
        <strain evidence="1 2">NEAU-Ht49</strain>
    </source>
</reference>
<gene>
    <name evidence="1" type="ORF">EBO15_07840</name>
</gene>
<organism evidence="1 2">
    <name type="scientific">Actinomadura harenae</name>
    <dbReference type="NCBI Taxonomy" id="2483351"/>
    <lineage>
        <taxon>Bacteria</taxon>
        <taxon>Bacillati</taxon>
        <taxon>Actinomycetota</taxon>
        <taxon>Actinomycetes</taxon>
        <taxon>Streptosporangiales</taxon>
        <taxon>Thermomonosporaceae</taxon>
        <taxon>Actinomadura</taxon>
    </lineage>
</organism>
<name>A0A3M2M8I0_9ACTN</name>
<dbReference type="Proteomes" id="UP000282674">
    <property type="component" value="Unassembled WGS sequence"/>
</dbReference>
<proteinExistence type="predicted"/>
<keyword evidence="2" id="KW-1185">Reference proteome</keyword>
<evidence type="ECO:0000313" key="2">
    <source>
        <dbReference type="Proteomes" id="UP000282674"/>
    </source>
</evidence>